<dbReference type="OrthoDB" id="730183at2759"/>
<organism evidence="7 8">
    <name type="scientific">Solanum commersonii</name>
    <name type="common">Commerson's wild potato</name>
    <name type="synonym">Commerson's nightshade</name>
    <dbReference type="NCBI Taxonomy" id="4109"/>
    <lineage>
        <taxon>Eukaryota</taxon>
        <taxon>Viridiplantae</taxon>
        <taxon>Streptophyta</taxon>
        <taxon>Embryophyta</taxon>
        <taxon>Tracheophyta</taxon>
        <taxon>Spermatophyta</taxon>
        <taxon>Magnoliopsida</taxon>
        <taxon>eudicotyledons</taxon>
        <taxon>Gunneridae</taxon>
        <taxon>Pentapetalae</taxon>
        <taxon>asterids</taxon>
        <taxon>lamiids</taxon>
        <taxon>Solanales</taxon>
        <taxon>Solanaceae</taxon>
        <taxon>Solanoideae</taxon>
        <taxon>Solaneae</taxon>
        <taxon>Solanum</taxon>
    </lineage>
</organism>
<comment type="caution">
    <text evidence="7">The sequence shown here is derived from an EMBL/GenBank/DDBJ whole genome shotgun (WGS) entry which is preliminary data.</text>
</comment>
<evidence type="ECO:0000256" key="1">
    <source>
        <dbReference type="ARBA" id="ARBA00023015"/>
    </source>
</evidence>
<dbReference type="PROSITE" id="PS51005">
    <property type="entry name" value="NAC"/>
    <property type="match status" value="1"/>
</dbReference>
<keyword evidence="1" id="KW-0805">Transcription regulation</keyword>
<evidence type="ECO:0000259" key="6">
    <source>
        <dbReference type="PROSITE" id="PS51005"/>
    </source>
</evidence>
<feature type="domain" description="NAC" evidence="6">
    <location>
        <begin position="77"/>
        <end position="139"/>
    </location>
</feature>
<reference evidence="7 8" key="1">
    <citation type="submission" date="2020-09" db="EMBL/GenBank/DDBJ databases">
        <title>De no assembly of potato wild relative species, Solanum commersonii.</title>
        <authorList>
            <person name="Cho K."/>
        </authorList>
    </citation>
    <scope>NUCLEOTIDE SEQUENCE [LARGE SCALE GENOMIC DNA]</scope>
    <source>
        <strain evidence="7">LZ3.2</strain>
        <tissue evidence="7">Leaf</tissue>
    </source>
</reference>
<evidence type="ECO:0000256" key="2">
    <source>
        <dbReference type="ARBA" id="ARBA00023125"/>
    </source>
</evidence>
<proteinExistence type="predicted"/>
<keyword evidence="8" id="KW-1185">Reference proteome</keyword>
<evidence type="ECO:0000313" key="7">
    <source>
        <dbReference type="EMBL" id="KAG5605960.1"/>
    </source>
</evidence>
<evidence type="ECO:0000256" key="4">
    <source>
        <dbReference type="ARBA" id="ARBA00023242"/>
    </source>
</evidence>
<gene>
    <name evidence="7" type="ORF">H5410_027452</name>
</gene>
<dbReference type="EMBL" id="JACXVP010000005">
    <property type="protein sequence ID" value="KAG5605960.1"/>
    <property type="molecule type" value="Genomic_DNA"/>
</dbReference>
<sequence length="139" mass="15907">MNCMISGLYYTDITLDMASTDMHLGEVERRYPLNGHAKALLGIGPKFRESVNNDIPTDEENVRTSSDVESDLDEEVDLDQAGFHPTEEELVLYYLKKKIGRKMILLNAIAETDVYKWEPEDLPGRMLEPLLSELQPEEF</sequence>
<dbReference type="InterPro" id="IPR036093">
    <property type="entry name" value="NAC_dom_sf"/>
</dbReference>
<dbReference type="SUPFAM" id="SSF101941">
    <property type="entry name" value="NAC domain"/>
    <property type="match status" value="1"/>
</dbReference>
<keyword evidence="3" id="KW-0804">Transcription</keyword>
<dbReference type="InterPro" id="IPR003441">
    <property type="entry name" value="NAC-dom"/>
</dbReference>
<dbReference type="Proteomes" id="UP000824120">
    <property type="component" value="Chromosome 5"/>
</dbReference>
<keyword evidence="4" id="KW-0539">Nucleus</keyword>
<dbReference type="GO" id="GO:0003677">
    <property type="term" value="F:DNA binding"/>
    <property type="evidence" value="ECO:0007669"/>
    <property type="project" value="UniProtKB-KW"/>
</dbReference>
<dbReference type="Gene3D" id="2.170.150.80">
    <property type="entry name" value="NAC domain"/>
    <property type="match status" value="1"/>
</dbReference>
<dbReference type="Pfam" id="PF02365">
    <property type="entry name" value="NAM"/>
    <property type="match status" value="1"/>
</dbReference>
<dbReference type="GO" id="GO:0006355">
    <property type="term" value="P:regulation of DNA-templated transcription"/>
    <property type="evidence" value="ECO:0007669"/>
    <property type="project" value="InterPro"/>
</dbReference>
<protein>
    <recommendedName>
        <fullName evidence="6">NAC domain-containing protein</fullName>
    </recommendedName>
</protein>
<evidence type="ECO:0000313" key="8">
    <source>
        <dbReference type="Proteomes" id="UP000824120"/>
    </source>
</evidence>
<evidence type="ECO:0000256" key="3">
    <source>
        <dbReference type="ARBA" id="ARBA00023163"/>
    </source>
</evidence>
<name>A0A9J5Z1W3_SOLCO</name>
<accession>A0A9J5Z1W3</accession>
<keyword evidence="2" id="KW-0238">DNA-binding</keyword>
<evidence type="ECO:0000256" key="5">
    <source>
        <dbReference type="SAM" id="MobiDB-lite"/>
    </source>
</evidence>
<feature type="region of interest" description="Disordered" evidence="5">
    <location>
        <begin position="50"/>
        <end position="71"/>
    </location>
</feature>
<dbReference type="AlphaFoldDB" id="A0A9J5Z1W3"/>